<sequence>MSVRGVGRGGKAGGARGASGAGAASKAGGAFGAKVDKAESLVGPSGAAGSSNVGNVGPTDPVTAQAMDLVRQLKSGELKSRDEATKALVADILREKINTQSKKLTDKIFEQLKEDPRLTQTLERLWSRAEEE</sequence>
<feature type="region of interest" description="Disordered" evidence="1">
    <location>
        <begin position="41"/>
        <end position="61"/>
    </location>
</feature>
<reference evidence="2 3" key="1">
    <citation type="submission" date="2017-08" db="EMBL/GenBank/DDBJ databases">
        <title>Infants hospitalized years apart are colonized by the same room-sourced microbial strains.</title>
        <authorList>
            <person name="Brooks B."/>
            <person name="Olm M.R."/>
            <person name="Firek B.A."/>
            <person name="Baker R."/>
            <person name="Thomas B.C."/>
            <person name="Morowitz M.J."/>
            <person name="Banfield J.F."/>
        </authorList>
    </citation>
    <scope>NUCLEOTIDE SEQUENCE [LARGE SCALE GENOMIC DNA]</scope>
    <source>
        <strain evidence="2">S2_003_000_R2_14</strain>
    </source>
</reference>
<evidence type="ECO:0000313" key="2">
    <source>
        <dbReference type="EMBL" id="PZR07863.1"/>
    </source>
</evidence>
<evidence type="ECO:0000313" key="3">
    <source>
        <dbReference type="Proteomes" id="UP000249061"/>
    </source>
</evidence>
<gene>
    <name evidence="2" type="ORF">DI536_26220</name>
</gene>
<dbReference type="AlphaFoldDB" id="A0A2W5T4Q6"/>
<dbReference type="EMBL" id="QFQP01000028">
    <property type="protein sequence ID" value="PZR07863.1"/>
    <property type="molecule type" value="Genomic_DNA"/>
</dbReference>
<comment type="caution">
    <text evidence="2">The sequence shown here is derived from an EMBL/GenBank/DDBJ whole genome shotgun (WGS) entry which is preliminary data.</text>
</comment>
<name>A0A2W5T4Q6_9BACT</name>
<evidence type="ECO:0000256" key="1">
    <source>
        <dbReference type="SAM" id="MobiDB-lite"/>
    </source>
</evidence>
<protein>
    <submittedName>
        <fullName evidence="2">Uncharacterized protein</fullName>
    </submittedName>
</protein>
<feature type="region of interest" description="Disordered" evidence="1">
    <location>
        <begin position="1"/>
        <end position="29"/>
    </location>
</feature>
<dbReference type="Proteomes" id="UP000249061">
    <property type="component" value="Unassembled WGS sequence"/>
</dbReference>
<accession>A0A2W5T4Q6</accession>
<proteinExistence type="predicted"/>
<organism evidence="2 3">
    <name type="scientific">Archangium gephyra</name>
    <dbReference type="NCBI Taxonomy" id="48"/>
    <lineage>
        <taxon>Bacteria</taxon>
        <taxon>Pseudomonadati</taxon>
        <taxon>Myxococcota</taxon>
        <taxon>Myxococcia</taxon>
        <taxon>Myxococcales</taxon>
        <taxon>Cystobacterineae</taxon>
        <taxon>Archangiaceae</taxon>
        <taxon>Archangium</taxon>
    </lineage>
</organism>
<feature type="compositionally biased region" description="Gly residues" evidence="1">
    <location>
        <begin position="1"/>
        <end position="20"/>
    </location>
</feature>